<dbReference type="NCBIfam" id="TIGR02250">
    <property type="entry name" value="FCP1_euk"/>
    <property type="match status" value="1"/>
</dbReference>
<evidence type="ECO:0000256" key="6">
    <source>
        <dbReference type="RuleBase" id="RU366066"/>
    </source>
</evidence>
<dbReference type="SMART" id="SM00577">
    <property type="entry name" value="CPDc"/>
    <property type="match status" value="1"/>
</dbReference>
<dbReference type="Gene3D" id="3.40.50.10190">
    <property type="entry name" value="BRCT domain"/>
    <property type="match status" value="1"/>
</dbReference>
<organism evidence="10 11">
    <name type="scientific">Morella rubra</name>
    <name type="common">Chinese bayberry</name>
    <dbReference type="NCBI Taxonomy" id="262757"/>
    <lineage>
        <taxon>Eukaryota</taxon>
        <taxon>Viridiplantae</taxon>
        <taxon>Streptophyta</taxon>
        <taxon>Embryophyta</taxon>
        <taxon>Tracheophyta</taxon>
        <taxon>Spermatophyta</taxon>
        <taxon>Magnoliopsida</taxon>
        <taxon>eudicotyledons</taxon>
        <taxon>Gunneridae</taxon>
        <taxon>Pentapetalae</taxon>
        <taxon>rosids</taxon>
        <taxon>fabids</taxon>
        <taxon>Fagales</taxon>
        <taxon>Myricaceae</taxon>
        <taxon>Morella</taxon>
    </lineage>
</organism>
<evidence type="ECO:0000256" key="7">
    <source>
        <dbReference type="SAM" id="MobiDB-lite"/>
    </source>
</evidence>
<dbReference type="InterPro" id="IPR023214">
    <property type="entry name" value="HAD_sf"/>
</dbReference>
<dbReference type="Gene3D" id="3.40.50.1000">
    <property type="entry name" value="HAD superfamily/HAD-like"/>
    <property type="match status" value="1"/>
</dbReference>
<evidence type="ECO:0000259" key="8">
    <source>
        <dbReference type="PROSITE" id="PS50172"/>
    </source>
</evidence>
<feature type="domain" description="BRCT" evidence="8">
    <location>
        <begin position="294"/>
        <end position="387"/>
    </location>
</feature>
<comment type="function">
    <text evidence="6">This promotes the activity of RNA polymerase II.</text>
</comment>
<evidence type="ECO:0000256" key="3">
    <source>
        <dbReference type="ARBA" id="ARBA00023242"/>
    </source>
</evidence>
<dbReference type="OrthoDB" id="10249888at2759"/>
<gene>
    <name evidence="10" type="ORF">CJ030_MR4G020906</name>
</gene>
<dbReference type="GO" id="GO:0005634">
    <property type="term" value="C:nucleus"/>
    <property type="evidence" value="ECO:0007669"/>
    <property type="project" value="UniProtKB-SubCell"/>
</dbReference>
<keyword evidence="2 6" id="KW-0378">Hydrolase</keyword>
<accession>A0A6A1VXB6</accession>
<evidence type="ECO:0000256" key="2">
    <source>
        <dbReference type="ARBA" id="ARBA00022801"/>
    </source>
</evidence>
<dbReference type="InterPro" id="IPR036412">
    <property type="entry name" value="HAD-like_sf"/>
</dbReference>
<comment type="caution">
    <text evidence="10">The sequence shown here is derived from an EMBL/GenBank/DDBJ whole genome shotgun (WGS) entry which is preliminary data.</text>
</comment>
<feature type="domain" description="FCP1 homology" evidence="9">
    <location>
        <begin position="88"/>
        <end position="253"/>
    </location>
</feature>
<dbReference type="SUPFAM" id="SSF52113">
    <property type="entry name" value="BRCT domain"/>
    <property type="match status" value="1"/>
</dbReference>
<dbReference type="SMART" id="SM00292">
    <property type="entry name" value="BRCT"/>
    <property type="match status" value="1"/>
</dbReference>
<dbReference type="PROSITE" id="PS50172">
    <property type="entry name" value="BRCT"/>
    <property type="match status" value="1"/>
</dbReference>
<proteinExistence type="predicted"/>
<comment type="catalytic activity">
    <reaction evidence="5 6">
        <text>O-phospho-L-threonyl-[protein] + H2O = L-threonyl-[protein] + phosphate</text>
        <dbReference type="Rhea" id="RHEA:47004"/>
        <dbReference type="Rhea" id="RHEA-COMP:11060"/>
        <dbReference type="Rhea" id="RHEA-COMP:11605"/>
        <dbReference type="ChEBI" id="CHEBI:15377"/>
        <dbReference type="ChEBI" id="CHEBI:30013"/>
        <dbReference type="ChEBI" id="CHEBI:43474"/>
        <dbReference type="ChEBI" id="CHEBI:61977"/>
        <dbReference type="EC" id="3.1.3.16"/>
    </reaction>
</comment>
<evidence type="ECO:0000313" key="10">
    <source>
        <dbReference type="EMBL" id="KAB1217415.1"/>
    </source>
</evidence>
<dbReference type="SUPFAM" id="SSF56784">
    <property type="entry name" value="HAD-like"/>
    <property type="match status" value="1"/>
</dbReference>
<dbReference type="EC" id="3.1.3.16" evidence="6"/>
<dbReference type="Pfam" id="PF03031">
    <property type="entry name" value="NIF"/>
    <property type="match status" value="1"/>
</dbReference>
<dbReference type="GO" id="GO:0008420">
    <property type="term" value="F:RNA polymerase II CTD heptapeptide repeat phosphatase activity"/>
    <property type="evidence" value="ECO:0007669"/>
    <property type="project" value="UniProtKB-UniRule"/>
</dbReference>
<comment type="catalytic activity">
    <reaction evidence="4 6">
        <text>O-phospho-L-seryl-[protein] + H2O = L-seryl-[protein] + phosphate</text>
        <dbReference type="Rhea" id="RHEA:20629"/>
        <dbReference type="Rhea" id="RHEA-COMP:9863"/>
        <dbReference type="Rhea" id="RHEA-COMP:11604"/>
        <dbReference type="ChEBI" id="CHEBI:15377"/>
        <dbReference type="ChEBI" id="CHEBI:29999"/>
        <dbReference type="ChEBI" id="CHEBI:43474"/>
        <dbReference type="ChEBI" id="CHEBI:83421"/>
        <dbReference type="EC" id="3.1.3.16"/>
    </reaction>
</comment>
<dbReference type="PROSITE" id="PS50969">
    <property type="entry name" value="FCP1"/>
    <property type="match status" value="1"/>
</dbReference>
<protein>
    <recommendedName>
        <fullName evidence="6">RNA polymerase II C-terminal domain phosphatase-like</fullName>
        <ecNumber evidence="6">3.1.3.16</ecNumber>
    </recommendedName>
</protein>
<evidence type="ECO:0000256" key="5">
    <source>
        <dbReference type="ARBA" id="ARBA00048336"/>
    </source>
</evidence>
<dbReference type="Proteomes" id="UP000516437">
    <property type="component" value="Chromosome 4"/>
</dbReference>
<feature type="region of interest" description="Disordered" evidence="7">
    <location>
        <begin position="1"/>
        <end position="24"/>
    </location>
</feature>
<dbReference type="CDD" id="cd07521">
    <property type="entry name" value="HAD_FCP1-like"/>
    <property type="match status" value="1"/>
</dbReference>
<dbReference type="InterPro" id="IPR001357">
    <property type="entry name" value="BRCT_dom"/>
</dbReference>
<evidence type="ECO:0000259" key="9">
    <source>
        <dbReference type="PROSITE" id="PS50969"/>
    </source>
</evidence>
<evidence type="ECO:0000313" key="11">
    <source>
        <dbReference type="Proteomes" id="UP000516437"/>
    </source>
</evidence>
<comment type="subcellular location">
    <subcellularLocation>
        <location evidence="1 6">Nucleus</location>
    </subcellularLocation>
</comment>
<dbReference type="InterPro" id="IPR004274">
    <property type="entry name" value="FCP1_dom"/>
</dbReference>
<dbReference type="EMBL" id="RXIC02000022">
    <property type="protein sequence ID" value="KAB1217415.1"/>
    <property type="molecule type" value="Genomic_DNA"/>
</dbReference>
<keyword evidence="11" id="KW-1185">Reference proteome</keyword>
<reference evidence="10 11" key="1">
    <citation type="journal article" date="2019" name="Plant Biotechnol. J.">
        <title>The red bayberry genome and genetic basis of sex determination.</title>
        <authorList>
            <person name="Jia H.M."/>
            <person name="Jia H.J."/>
            <person name="Cai Q.L."/>
            <person name="Wang Y."/>
            <person name="Zhao H.B."/>
            <person name="Yang W.F."/>
            <person name="Wang G.Y."/>
            <person name="Li Y.H."/>
            <person name="Zhan D.L."/>
            <person name="Shen Y.T."/>
            <person name="Niu Q.F."/>
            <person name="Chang L."/>
            <person name="Qiu J."/>
            <person name="Zhao L."/>
            <person name="Xie H.B."/>
            <person name="Fu W.Y."/>
            <person name="Jin J."/>
            <person name="Li X.W."/>
            <person name="Jiao Y."/>
            <person name="Zhou C.C."/>
            <person name="Tu T."/>
            <person name="Chai C.Y."/>
            <person name="Gao J.L."/>
            <person name="Fan L.J."/>
            <person name="van de Weg E."/>
            <person name="Wang J.Y."/>
            <person name="Gao Z.S."/>
        </authorList>
    </citation>
    <scope>NUCLEOTIDE SEQUENCE [LARGE SCALE GENOMIC DNA]</scope>
    <source>
        <tissue evidence="10">Leaves</tissue>
    </source>
</reference>
<dbReference type="PANTHER" id="PTHR23081:SF36">
    <property type="entry name" value="RNA POLYMERASE II SUBUNIT A C-TERMINAL DOMAIN PHOSPHATASE"/>
    <property type="match status" value="1"/>
</dbReference>
<evidence type="ECO:0000256" key="1">
    <source>
        <dbReference type="ARBA" id="ARBA00004123"/>
    </source>
</evidence>
<evidence type="ECO:0000256" key="4">
    <source>
        <dbReference type="ARBA" id="ARBA00047761"/>
    </source>
</evidence>
<name>A0A6A1VXB6_9ROSI</name>
<dbReference type="InterPro" id="IPR039189">
    <property type="entry name" value="Fcp1"/>
</dbReference>
<dbReference type="Pfam" id="PF00533">
    <property type="entry name" value="BRCT"/>
    <property type="match status" value="1"/>
</dbReference>
<keyword evidence="3 6" id="KW-0539">Nucleus</keyword>
<dbReference type="PANTHER" id="PTHR23081">
    <property type="entry name" value="RNA POLYMERASE II CTD PHOSPHATASE"/>
    <property type="match status" value="1"/>
</dbReference>
<dbReference type="InterPro" id="IPR011947">
    <property type="entry name" value="FCP1_euk"/>
</dbReference>
<sequence length="392" mass="45774">MVFSVIDSPQHEEQSDFNSSSDHLPKHIDDARETEICAHTTVLRGKCLVCHEKMGKAYGMAFRYINEDLWLSYDEIARLRELESKRLLREKKLVLVLDLDHTLLQTTSLQKYLEKHQELLQRSPKGTLFFLKEMRAITKLRPFVKSFLKEASTMFEIYIYTMGTRYYARRMAKFLDPENVYFKSRIIAREDCLQEEEKTLEVVLKPESMVLILDDSEHVWKKHQSNLIRVRRYLYFDLEDEKSIVSLSALNTDERQTTGILATILKTLKMIHRLFFLPEPNACLAQKDVRSILERRMILHGCNIFFGPHIFPSDLDPGNWRLWLIAEELGAVCSGELSSSVTHVVTNDAGTEECRQAKKEKKFLVHPSWLQASSDKLHRQPEENFPIDIPPE</sequence>
<dbReference type="AlphaFoldDB" id="A0A6A1VXB6"/>
<dbReference type="CDD" id="cd17729">
    <property type="entry name" value="BRCT_CTDP1"/>
    <property type="match status" value="1"/>
</dbReference>
<dbReference type="InterPro" id="IPR036420">
    <property type="entry name" value="BRCT_dom_sf"/>
</dbReference>